<gene>
    <name evidence="7" type="ORF">NIES593_14105</name>
</gene>
<dbReference type="Proteomes" id="UP000186868">
    <property type="component" value="Unassembled WGS sequence"/>
</dbReference>
<dbReference type="STRING" id="1921803.NIES593_14105"/>
<dbReference type="GO" id="GO:0016020">
    <property type="term" value="C:membrane"/>
    <property type="evidence" value="ECO:0007669"/>
    <property type="project" value="UniProtKB-SubCell"/>
</dbReference>
<feature type="transmembrane region" description="Helical" evidence="6">
    <location>
        <begin position="12"/>
        <end position="33"/>
    </location>
</feature>
<dbReference type="AlphaFoldDB" id="A0A1U7HEN6"/>
<name>A0A1U7HEN6_9CYAN</name>
<evidence type="ECO:0000256" key="5">
    <source>
        <dbReference type="ARBA" id="ARBA00023136"/>
    </source>
</evidence>
<evidence type="ECO:0000256" key="4">
    <source>
        <dbReference type="ARBA" id="ARBA00022989"/>
    </source>
</evidence>
<evidence type="ECO:0000256" key="6">
    <source>
        <dbReference type="SAM" id="Phobius"/>
    </source>
</evidence>
<organism evidence="7 8">
    <name type="scientific">Hydrococcus rivularis NIES-593</name>
    <dbReference type="NCBI Taxonomy" id="1921803"/>
    <lineage>
        <taxon>Bacteria</taxon>
        <taxon>Bacillati</taxon>
        <taxon>Cyanobacteriota</taxon>
        <taxon>Cyanophyceae</taxon>
        <taxon>Pleurocapsales</taxon>
        <taxon>Hydrococcaceae</taxon>
        <taxon>Hydrococcus</taxon>
    </lineage>
</organism>
<dbReference type="OrthoDB" id="558786at2"/>
<dbReference type="PANTHER" id="PTHR33510">
    <property type="entry name" value="PROTEIN TIC 20-II, CHLOROPLASTIC"/>
    <property type="match status" value="1"/>
</dbReference>
<keyword evidence="4 6" id="KW-1133">Transmembrane helix</keyword>
<evidence type="ECO:0000256" key="1">
    <source>
        <dbReference type="ARBA" id="ARBA00004141"/>
    </source>
</evidence>
<sequence length="175" mass="19425">MVWRGSPKAKDKLFACLTYLVPLIEVIPFGIYLFAFFPPLLWLLIPLSPLLQFYYLGVGGFPIVALAIFIWLYAGIAQNPKLIHFLRYNAMQALLLSVFAALCRLVLSLFGISQQAFSGVIAGDSAWSGSLLGNTISILIFLFVAGSSFYSIFQCIRGLYPEVPIISEQAYAMVR</sequence>
<dbReference type="PANTHER" id="PTHR33510:SF5">
    <property type="entry name" value="PROTEIN TIC 20-II, CHLOROPLASTIC"/>
    <property type="match status" value="1"/>
</dbReference>
<evidence type="ECO:0000313" key="8">
    <source>
        <dbReference type="Proteomes" id="UP000186868"/>
    </source>
</evidence>
<feature type="transmembrane region" description="Helical" evidence="6">
    <location>
        <begin position="53"/>
        <end position="73"/>
    </location>
</feature>
<dbReference type="EMBL" id="MRCB01000016">
    <property type="protein sequence ID" value="OKH22062.1"/>
    <property type="molecule type" value="Genomic_DNA"/>
</dbReference>
<dbReference type="RefSeq" id="WP_073600195.1">
    <property type="nucleotide sequence ID" value="NZ_MRCB01000016.1"/>
</dbReference>
<accession>A0A1U7HEN6</accession>
<reference evidence="7 8" key="1">
    <citation type="submission" date="2016-11" db="EMBL/GenBank/DDBJ databases">
        <title>Draft Genome Sequences of Nine Cyanobacterial Strains from Diverse Habitats.</title>
        <authorList>
            <person name="Zhu T."/>
            <person name="Hou S."/>
            <person name="Lu X."/>
            <person name="Hess W.R."/>
        </authorList>
    </citation>
    <scope>NUCLEOTIDE SEQUENCE [LARGE SCALE GENOMIC DNA]</scope>
    <source>
        <strain evidence="7 8">NIES-593</strain>
    </source>
</reference>
<feature type="transmembrane region" description="Helical" evidence="6">
    <location>
        <begin position="132"/>
        <end position="153"/>
    </location>
</feature>
<comment type="similarity">
    <text evidence="2">Belongs to the Tic20 family.</text>
</comment>
<keyword evidence="3 6" id="KW-0812">Transmembrane</keyword>
<comment type="subcellular location">
    <subcellularLocation>
        <location evidence="1">Membrane</location>
        <topology evidence="1">Multi-pass membrane protein</topology>
    </subcellularLocation>
</comment>
<comment type="caution">
    <text evidence="7">The sequence shown here is derived from an EMBL/GenBank/DDBJ whole genome shotgun (WGS) entry which is preliminary data.</text>
</comment>
<keyword evidence="8" id="KW-1185">Reference proteome</keyword>
<proteinExistence type="inferred from homology"/>
<dbReference type="Pfam" id="PF16166">
    <property type="entry name" value="TIC20"/>
    <property type="match status" value="1"/>
</dbReference>
<evidence type="ECO:0000256" key="2">
    <source>
        <dbReference type="ARBA" id="ARBA00009596"/>
    </source>
</evidence>
<feature type="transmembrane region" description="Helical" evidence="6">
    <location>
        <begin position="93"/>
        <end position="112"/>
    </location>
</feature>
<keyword evidence="5 6" id="KW-0472">Membrane</keyword>
<dbReference type="InterPro" id="IPR005691">
    <property type="entry name" value="Tic20"/>
</dbReference>
<evidence type="ECO:0000313" key="7">
    <source>
        <dbReference type="EMBL" id="OKH22062.1"/>
    </source>
</evidence>
<protein>
    <submittedName>
        <fullName evidence="7">Uncharacterized protein</fullName>
    </submittedName>
</protein>
<evidence type="ECO:0000256" key="3">
    <source>
        <dbReference type="ARBA" id="ARBA00022692"/>
    </source>
</evidence>